<gene>
    <name evidence="3" type="ORF">THMIRHAS_09160</name>
</gene>
<dbReference type="EMBL" id="AP021889">
    <property type="protein sequence ID" value="BBP45543.1"/>
    <property type="molecule type" value="Genomic_DNA"/>
</dbReference>
<evidence type="ECO:0000259" key="2">
    <source>
        <dbReference type="Pfam" id="PF02120"/>
    </source>
</evidence>
<organism evidence="3 4">
    <name type="scientific">Thiosulfatimonas sediminis</name>
    <dbReference type="NCBI Taxonomy" id="2675054"/>
    <lineage>
        <taxon>Bacteria</taxon>
        <taxon>Pseudomonadati</taxon>
        <taxon>Pseudomonadota</taxon>
        <taxon>Gammaproteobacteria</taxon>
        <taxon>Thiotrichales</taxon>
        <taxon>Piscirickettsiaceae</taxon>
        <taxon>Thiosulfatimonas</taxon>
    </lineage>
</organism>
<evidence type="ECO:0000256" key="1">
    <source>
        <dbReference type="SAM" id="MobiDB-lite"/>
    </source>
</evidence>
<dbReference type="AlphaFoldDB" id="A0A6F8PTS7"/>
<proteinExistence type="predicted"/>
<sequence>MLALEQTQDKSAIIAAFKVAKPQGQELPPSQNKPPFVQFMDHLQAKSVVKSMADSVQPVAAAITPQSEVVSRALPVGALLVANSEELPASEIQNNALSLAPAQVLASEKPLNQLTSLPSGLLRSLDNELRGTDAAHDELHVSQEGSALNAIANRLQAAYPQFAEMPREEVVGQLRAHLLRLSEGDVASSGSAFVAEPLSSSQLKDAVNALAEEVGVTQVVDVAFVEPRKMADAIDAIADNRSVSVSLTPALAAEKNLKSQPAILSNSAHLKASSALKQEGFSQAVASAAIQHKEEQTFAPSQGFRDGASIESLHESVDGRQLIRAPLNEEQITDSESVLATEASSESLLESDSAPLAETQNTLLYPLPDELAEEQSAAVSASLIPGEEVAVTSVSQGLDADVNIIESDAAALPEEQSEAVSASLIPGEEVAVTSVSQGLDADVNIIESDAAALPEEQSEAISASLIPGEEVAVTSVSQGLDADVNIIESDAAALPEEQSEAISASLTPSEEVSVTAATVAANTAQVPNSNNSAAHSGAASANNASASQANAGAAGQSSSQNSGQNLGQSSGQSANQGSSQNPSSSGQNLGQTAAQMAQVLNAGVTEQRRDLVMGARQQAQVRAADEALQKSSALSSSATDSLTAERRALLPPSMQSIPLPVRHPQWGQAFGQRVTYMLNAQVQQAQITLNPEKLGPIQIKLHFDRDQQMQLSVVAQHGATRDAIDASLPRLREMLEQQGINLASVDVETGANFAEQQAQAQENQTTSGLGAQGAGSVGVDEESNVTTVVSDALVDYYA</sequence>
<feature type="region of interest" description="Disordered" evidence="1">
    <location>
        <begin position="333"/>
        <end position="355"/>
    </location>
</feature>
<protein>
    <recommendedName>
        <fullName evidence="2">Flagellar hook-length control protein-like C-terminal domain-containing protein</fullName>
    </recommendedName>
</protein>
<feature type="compositionally biased region" description="Low complexity" evidence="1">
    <location>
        <begin position="335"/>
        <end position="355"/>
    </location>
</feature>
<feature type="region of interest" description="Disordered" evidence="1">
    <location>
        <begin position="757"/>
        <end position="781"/>
    </location>
</feature>
<dbReference type="CDD" id="cd17470">
    <property type="entry name" value="T3SS_Flik_C"/>
    <property type="match status" value="1"/>
</dbReference>
<dbReference type="KEGG" id="tse:THMIRHAS_09160"/>
<dbReference type="Gene3D" id="3.30.750.140">
    <property type="match status" value="1"/>
</dbReference>
<name>A0A6F8PTS7_9GAMM</name>
<evidence type="ECO:0000313" key="4">
    <source>
        <dbReference type="Proteomes" id="UP000501726"/>
    </source>
</evidence>
<feature type="domain" description="Flagellar hook-length control protein-like C-terminal" evidence="2">
    <location>
        <begin position="672"/>
        <end position="752"/>
    </location>
</feature>
<feature type="region of interest" description="Disordered" evidence="1">
    <location>
        <begin position="526"/>
        <end position="592"/>
    </location>
</feature>
<keyword evidence="4" id="KW-1185">Reference proteome</keyword>
<dbReference type="Pfam" id="PF02120">
    <property type="entry name" value="Flg_hook"/>
    <property type="match status" value="1"/>
</dbReference>
<feature type="compositionally biased region" description="Low complexity" evidence="1">
    <location>
        <begin position="526"/>
        <end position="591"/>
    </location>
</feature>
<dbReference type="PANTHER" id="PTHR37533">
    <property type="entry name" value="FLAGELLAR HOOK-LENGTH CONTROL PROTEIN"/>
    <property type="match status" value="1"/>
</dbReference>
<dbReference type="PANTHER" id="PTHR37533:SF2">
    <property type="entry name" value="FLAGELLAR HOOK-LENGTH CONTROL PROTEIN"/>
    <property type="match status" value="1"/>
</dbReference>
<dbReference type="InterPro" id="IPR038610">
    <property type="entry name" value="FliK-like_C_sf"/>
</dbReference>
<dbReference type="Proteomes" id="UP000501726">
    <property type="component" value="Chromosome"/>
</dbReference>
<accession>A0A6F8PTS7</accession>
<dbReference type="InterPro" id="IPR021136">
    <property type="entry name" value="Flagellar_hook_control-like_C"/>
</dbReference>
<dbReference type="RefSeq" id="WP_173271352.1">
    <property type="nucleotide sequence ID" value="NZ_AP021889.1"/>
</dbReference>
<reference evidence="4" key="1">
    <citation type="submission" date="2019-11" db="EMBL/GenBank/DDBJ databases">
        <title>Isolation and characterization of two novel species in the genus Thiomicrorhabdus.</title>
        <authorList>
            <person name="Mochizuki J."/>
            <person name="Kojima H."/>
            <person name="Fukui M."/>
        </authorList>
    </citation>
    <scope>NUCLEOTIDE SEQUENCE [LARGE SCALE GENOMIC DNA]</scope>
    <source>
        <strain evidence="4">aks77</strain>
    </source>
</reference>
<dbReference type="InterPro" id="IPR052563">
    <property type="entry name" value="FliK"/>
</dbReference>
<evidence type="ECO:0000313" key="3">
    <source>
        <dbReference type="EMBL" id="BBP45543.1"/>
    </source>
</evidence>